<name>A0A2P2N344_RHIMU</name>
<protein>
    <submittedName>
        <fullName evidence="1">Uncharacterized protein</fullName>
    </submittedName>
</protein>
<dbReference type="EMBL" id="GGEC01056407">
    <property type="protein sequence ID" value="MBX36891.1"/>
    <property type="molecule type" value="Transcribed_RNA"/>
</dbReference>
<reference evidence="1" key="1">
    <citation type="submission" date="2018-02" db="EMBL/GenBank/DDBJ databases">
        <title>Rhizophora mucronata_Transcriptome.</title>
        <authorList>
            <person name="Meera S.P."/>
            <person name="Sreeshan A."/>
            <person name="Augustine A."/>
        </authorList>
    </citation>
    <scope>NUCLEOTIDE SEQUENCE</scope>
    <source>
        <tissue evidence="1">Leaf</tissue>
    </source>
</reference>
<organism evidence="1">
    <name type="scientific">Rhizophora mucronata</name>
    <name type="common">Asiatic mangrove</name>
    <dbReference type="NCBI Taxonomy" id="61149"/>
    <lineage>
        <taxon>Eukaryota</taxon>
        <taxon>Viridiplantae</taxon>
        <taxon>Streptophyta</taxon>
        <taxon>Embryophyta</taxon>
        <taxon>Tracheophyta</taxon>
        <taxon>Spermatophyta</taxon>
        <taxon>Magnoliopsida</taxon>
        <taxon>eudicotyledons</taxon>
        <taxon>Gunneridae</taxon>
        <taxon>Pentapetalae</taxon>
        <taxon>rosids</taxon>
        <taxon>fabids</taxon>
        <taxon>Malpighiales</taxon>
        <taxon>Rhizophoraceae</taxon>
        <taxon>Rhizophora</taxon>
    </lineage>
</organism>
<sequence>MRFLATWVQKTTTGTMMSNKVTASDLASGPNMSLPLKMNIFRPFQT</sequence>
<evidence type="ECO:0000313" key="1">
    <source>
        <dbReference type="EMBL" id="MBX36891.1"/>
    </source>
</evidence>
<proteinExistence type="predicted"/>
<dbReference type="AlphaFoldDB" id="A0A2P2N344"/>
<accession>A0A2P2N344</accession>